<evidence type="ECO:0000256" key="1">
    <source>
        <dbReference type="SAM" id="SignalP"/>
    </source>
</evidence>
<reference evidence="3" key="1">
    <citation type="submission" date="2020-05" db="EMBL/GenBank/DDBJ databases">
        <title>Frigoriglobus tundricola gen. nov., sp. nov., a psychrotolerant cellulolytic planctomycete of the family Gemmataceae with two divergent copies of 16S rRNA gene.</title>
        <authorList>
            <person name="Kulichevskaya I.S."/>
            <person name="Ivanova A.A."/>
            <person name="Naumoff D.G."/>
            <person name="Beletsky A.V."/>
            <person name="Rijpstra W.I.C."/>
            <person name="Sinninghe Damste J.S."/>
            <person name="Mardanov A.V."/>
            <person name="Ravin N.V."/>
            <person name="Dedysh S.N."/>
        </authorList>
    </citation>
    <scope>NUCLEOTIDE SEQUENCE [LARGE SCALE GENOMIC DNA]</scope>
    <source>
        <strain evidence="3">PL17</strain>
    </source>
</reference>
<keyword evidence="1" id="KW-0732">Signal</keyword>
<keyword evidence="3" id="KW-1185">Reference proteome</keyword>
<protein>
    <recommendedName>
        <fullName evidence="4">Lipocalin-like domain-containing protein</fullName>
    </recommendedName>
</protein>
<dbReference type="RefSeq" id="WP_171470919.1">
    <property type="nucleotide sequence ID" value="NZ_CP053452.2"/>
</dbReference>
<dbReference type="EMBL" id="CP053452">
    <property type="protein sequence ID" value="QJW95045.1"/>
    <property type="molecule type" value="Genomic_DNA"/>
</dbReference>
<dbReference type="Proteomes" id="UP000503447">
    <property type="component" value="Chromosome"/>
</dbReference>
<proteinExistence type="predicted"/>
<name>A0A6M5YM88_9BACT</name>
<dbReference type="AlphaFoldDB" id="A0A6M5YM88"/>
<feature type="signal peptide" evidence="1">
    <location>
        <begin position="1"/>
        <end position="23"/>
    </location>
</feature>
<evidence type="ECO:0000313" key="3">
    <source>
        <dbReference type="Proteomes" id="UP000503447"/>
    </source>
</evidence>
<dbReference type="KEGG" id="ftj:FTUN_2571"/>
<feature type="chain" id="PRO_5026832546" description="Lipocalin-like domain-containing protein" evidence="1">
    <location>
        <begin position="24"/>
        <end position="137"/>
    </location>
</feature>
<sequence length="137" mass="15033">MNRFLTLALVSTVVLSGASHAFGQEKNPSEAEISKLLPGKWVSEVNTPKVTGKVESAFVADGTYTVKGKLKMGDKEIPIDEAGTWTVTENRVVLTPKNPPEGSPKTKELAIREISDTSFKMKDKQTQVEATWTRVKE</sequence>
<accession>A0A6M5YM88</accession>
<organism evidence="2 3">
    <name type="scientific">Frigoriglobus tundricola</name>
    <dbReference type="NCBI Taxonomy" id="2774151"/>
    <lineage>
        <taxon>Bacteria</taxon>
        <taxon>Pseudomonadati</taxon>
        <taxon>Planctomycetota</taxon>
        <taxon>Planctomycetia</taxon>
        <taxon>Gemmatales</taxon>
        <taxon>Gemmataceae</taxon>
        <taxon>Frigoriglobus</taxon>
    </lineage>
</organism>
<evidence type="ECO:0008006" key="4">
    <source>
        <dbReference type="Google" id="ProtNLM"/>
    </source>
</evidence>
<evidence type="ECO:0000313" key="2">
    <source>
        <dbReference type="EMBL" id="QJW95045.1"/>
    </source>
</evidence>
<gene>
    <name evidence="2" type="ORF">FTUN_2571</name>
</gene>